<dbReference type="Gene3D" id="3.40.50.720">
    <property type="entry name" value="NAD(P)-binding Rossmann-like Domain"/>
    <property type="match status" value="1"/>
</dbReference>
<dbReference type="AlphaFoldDB" id="A0ABD5M4G4"/>
<organism evidence="4 5">
    <name type="scientific">Halorubrum miltondacostae</name>
    <dbReference type="NCBI Taxonomy" id="3076378"/>
    <lineage>
        <taxon>Archaea</taxon>
        <taxon>Methanobacteriati</taxon>
        <taxon>Methanobacteriota</taxon>
        <taxon>Stenosarchaea group</taxon>
        <taxon>Halobacteria</taxon>
        <taxon>Halobacteriales</taxon>
        <taxon>Haloferacaceae</taxon>
        <taxon>Halorubrum</taxon>
    </lineage>
</organism>
<dbReference type="InterPro" id="IPR001509">
    <property type="entry name" value="Epimerase_deHydtase"/>
</dbReference>
<sequence length="332" mass="37597">MDSLLILGGTRFIGRATVEEFHSAGYDVTIFTRGNRPNPFRGNDAITHLTGDRTDRSAIEEASRQVNPNVVVDCIAYHPEDVRVATDVFEDVSAYVYISSSGVYPDDINPKREDDTRIRECTPEQATDDSQETYANRKAEGDREVFRAANRGVNALSVRPCLVYGPHDYTQRLNYWINRIETYDRVVVPGDGQHLFHRVFVRDLARALRVVAERGTPGEAYNAADRELYDLDTLLTAIARELNRDVEFVHATERDLAAGNLTVDDFVCYRDYNHVLSTEKLAKLGWDMTSIDEAIAETVETHLENDIGGGKQSFPREKESRVIDHIDRTDPR</sequence>
<dbReference type="Proteomes" id="UP001567572">
    <property type="component" value="Unassembled WGS sequence"/>
</dbReference>
<proteinExistence type="inferred from homology"/>
<dbReference type="RefSeq" id="WP_371163196.1">
    <property type="nucleotide sequence ID" value="NZ_JBEDNX010000003.1"/>
</dbReference>
<dbReference type="EMBL" id="JBEDNY010000006">
    <property type="protein sequence ID" value="MEZ3165154.1"/>
    <property type="molecule type" value="Genomic_DNA"/>
</dbReference>
<accession>A0ABD5M4G4</accession>
<evidence type="ECO:0000259" key="3">
    <source>
        <dbReference type="Pfam" id="PF01370"/>
    </source>
</evidence>
<gene>
    <name evidence="4" type="ORF">ABNG04_14995</name>
</gene>
<feature type="compositionally biased region" description="Basic and acidic residues" evidence="2">
    <location>
        <begin position="314"/>
        <end position="332"/>
    </location>
</feature>
<evidence type="ECO:0000256" key="1">
    <source>
        <dbReference type="ARBA" id="ARBA00007637"/>
    </source>
</evidence>
<evidence type="ECO:0000313" key="4">
    <source>
        <dbReference type="EMBL" id="MEZ3165154.1"/>
    </source>
</evidence>
<reference evidence="4 5" key="1">
    <citation type="submission" date="2024-06" db="EMBL/GenBank/DDBJ databases">
        <title>Halorubrum miltondacostae sp. nov., a potential PHA producer isolated from an inland solar saltern in Rio Maior, Portugal.</title>
        <authorList>
            <person name="Albuquerque L."/>
            <person name="Viver T."/>
            <person name="Barroso C."/>
            <person name="Claudino R."/>
            <person name="Galvan M."/>
            <person name="Simoes G."/>
            <person name="Lobo Da Cunha A."/>
            <person name="Egas C."/>
        </authorList>
    </citation>
    <scope>NUCLEOTIDE SEQUENCE [LARGE SCALE GENOMIC DNA]</scope>
    <source>
        <strain evidence="4 5">RMP-11</strain>
    </source>
</reference>
<dbReference type="Pfam" id="PF01370">
    <property type="entry name" value="Epimerase"/>
    <property type="match status" value="1"/>
</dbReference>
<name>A0ABD5M4G4_9EURY</name>
<comment type="caution">
    <text evidence="4">The sequence shown here is derived from an EMBL/GenBank/DDBJ whole genome shotgun (WGS) entry which is preliminary data.</text>
</comment>
<comment type="similarity">
    <text evidence="1">Belongs to the NAD(P)-dependent epimerase/dehydratase family.</text>
</comment>
<feature type="domain" description="NAD-dependent epimerase/dehydratase" evidence="3">
    <location>
        <begin position="5"/>
        <end position="224"/>
    </location>
</feature>
<evidence type="ECO:0000256" key="2">
    <source>
        <dbReference type="SAM" id="MobiDB-lite"/>
    </source>
</evidence>
<keyword evidence="5" id="KW-1185">Reference proteome</keyword>
<feature type="region of interest" description="Disordered" evidence="2">
    <location>
        <begin position="306"/>
        <end position="332"/>
    </location>
</feature>
<protein>
    <submittedName>
        <fullName evidence="4">NAD-dependent epimerase/dehydratase family protein</fullName>
    </submittedName>
</protein>
<dbReference type="PANTHER" id="PTHR43000">
    <property type="entry name" value="DTDP-D-GLUCOSE 4,6-DEHYDRATASE-RELATED"/>
    <property type="match status" value="1"/>
</dbReference>
<dbReference type="SUPFAM" id="SSF51735">
    <property type="entry name" value="NAD(P)-binding Rossmann-fold domains"/>
    <property type="match status" value="1"/>
</dbReference>
<dbReference type="InterPro" id="IPR036291">
    <property type="entry name" value="NAD(P)-bd_dom_sf"/>
</dbReference>
<evidence type="ECO:0000313" key="5">
    <source>
        <dbReference type="Proteomes" id="UP001567572"/>
    </source>
</evidence>